<accession>A0A091CZ68</accession>
<evidence type="ECO:0000256" key="1">
    <source>
        <dbReference type="SAM" id="MobiDB-lite"/>
    </source>
</evidence>
<name>A0A091CZ68_FUKDA</name>
<proteinExistence type="predicted"/>
<feature type="compositionally biased region" description="Basic residues" evidence="1">
    <location>
        <begin position="1"/>
        <end position="10"/>
    </location>
</feature>
<dbReference type="EMBL" id="KN123414">
    <property type="protein sequence ID" value="KFO25109.1"/>
    <property type="molecule type" value="Genomic_DNA"/>
</dbReference>
<sequence length="130" mass="14954">MFKAKTRAALKRTVATPSDDKQDLDLLLPREQQENQLQQDLPGKSTETMFKAKTRAALKRTVATPSDDKQDLDLLLPREQQENQLQQDLPGKSTKTAAMLRGVEKHKEQRKPYENLLRSSESWLEWTPIP</sequence>
<organism evidence="2 3">
    <name type="scientific">Fukomys damarensis</name>
    <name type="common">Damaraland mole rat</name>
    <name type="synonym">Cryptomys damarensis</name>
    <dbReference type="NCBI Taxonomy" id="885580"/>
    <lineage>
        <taxon>Eukaryota</taxon>
        <taxon>Metazoa</taxon>
        <taxon>Chordata</taxon>
        <taxon>Craniata</taxon>
        <taxon>Vertebrata</taxon>
        <taxon>Euteleostomi</taxon>
        <taxon>Mammalia</taxon>
        <taxon>Eutheria</taxon>
        <taxon>Euarchontoglires</taxon>
        <taxon>Glires</taxon>
        <taxon>Rodentia</taxon>
        <taxon>Hystricomorpha</taxon>
        <taxon>Bathyergidae</taxon>
        <taxon>Fukomys</taxon>
    </lineage>
</organism>
<protein>
    <submittedName>
        <fullName evidence="2">Uncharacterized protein</fullName>
    </submittedName>
</protein>
<feature type="region of interest" description="Disordered" evidence="1">
    <location>
        <begin position="1"/>
        <end position="44"/>
    </location>
</feature>
<evidence type="ECO:0000313" key="3">
    <source>
        <dbReference type="Proteomes" id="UP000028990"/>
    </source>
</evidence>
<dbReference type="Proteomes" id="UP000028990">
    <property type="component" value="Unassembled WGS sequence"/>
</dbReference>
<dbReference type="AlphaFoldDB" id="A0A091CZ68"/>
<evidence type="ECO:0000313" key="2">
    <source>
        <dbReference type="EMBL" id="KFO25109.1"/>
    </source>
</evidence>
<gene>
    <name evidence="2" type="ORF">H920_13492</name>
</gene>
<keyword evidence="3" id="KW-1185">Reference proteome</keyword>
<reference evidence="2 3" key="1">
    <citation type="submission" date="2013-11" db="EMBL/GenBank/DDBJ databases">
        <title>The Damaraland mole rat (Fukomys damarensis) genome and evolution of African mole rats.</title>
        <authorList>
            <person name="Gladyshev V.N."/>
            <person name="Fang X."/>
        </authorList>
    </citation>
    <scope>NUCLEOTIDE SEQUENCE [LARGE SCALE GENOMIC DNA]</scope>
    <source>
        <tissue evidence="2">Liver</tissue>
    </source>
</reference>